<feature type="transmembrane region" description="Helical" evidence="1">
    <location>
        <begin position="17"/>
        <end position="40"/>
    </location>
</feature>
<dbReference type="AlphaFoldDB" id="Q0W4Z5"/>
<dbReference type="EMBL" id="AM114193">
    <property type="protein sequence ID" value="CAJ36548.1"/>
    <property type="molecule type" value="Genomic_DNA"/>
</dbReference>
<keyword evidence="1" id="KW-0472">Membrane</keyword>
<reference evidence="2 3" key="1">
    <citation type="journal article" date="2006" name="Science">
        <title>Genome of rice cluster I archaea -- the key methane producers in the rice rhizosphere.</title>
        <authorList>
            <person name="Erkel C."/>
            <person name="Kube M."/>
            <person name="Reinhardt R."/>
            <person name="Liesack W."/>
        </authorList>
    </citation>
    <scope>NUCLEOTIDE SEQUENCE [LARGE SCALE GENOMIC DNA]</scope>
    <source>
        <strain evidence="3">DSM 22066 / NBRC 105507 / MRE50</strain>
    </source>
</reference>
<dbReference type="RefSeq" id="WP_012035996.1">
    <property type="nucleotide sequence ID" value="NC_009464.1"/>
</dbReference>
<sequence length="264" mass="29656">MVEEHYAGMIMDRLKQLLYATLAAVLIVALIACALNYLALQSATEELEYYKQQQREISRAIMTDYLPDMQAAKMAWVEAHQDEYRDLGQEGITIEADYLTTPYYSAVIDPADPYRMIIGPPGDVEAGKVKIGLGQYYAGNYTRASGWSVTYVVDRSTHSVAGFTATLVQNVAYQHYMENVLPGIHDQLGVAEGSVTGDSPVTLDTSYMADRNTWIDVTEHKYRLKNTDVTPYLLIKTYVDADTEQVTGVDISRPYYTSQARIMR</sequence>
<accession>Q0W4Z5</accession>
<evidence type="ECO:0000313" key="2">
    <source>
        <dbReference type="EMBL" id="CAJ36548.1"/>
    </source>
</evidence>
<proteinExistence type="predicted"/>
<keyword evidence="1" id="KW-0812">Transmembrane</keyword>
<dbReference type="KEGG" id="rci:RCIX1247"/>
<dbReference type="eggNOG" id="arCOG11680">
    <property type="taxonomic scope" value="Archaea"/>
</dbReference>
<evidence type="ECO:0000313" key="3">
    <source>
        <dbReference type="Proteomes" id="UP000000663"/>
    </source>
</evidence>
<organism evidence="2 3">
    <name type="scientific">Methanocella arvoryzae (strain DSM 22066 / NBRC 105507 / MRE50)</name>
    <dbReference type="NCBI Taxonomy" id="351160"/>
    <lineage>
        <taxon>Archaea</taxon>
        <taxon>Methanobacteriati</taxon>
        <taxon>Methanobacteriota</taxon>
        <taxon>Stenosarchaea group</taxon>
        <taxon>Methanomicrobia</taxon>
        <taxon>Methanocellales</taxon>
        <taxon>Methanocellaceae</taxon>
        <taxon>Methanocella</taxon>
    </lineage>
</organism>
<keyword evidence="3" id="KW-1185">Reference proteome</keyword>
<gene>
    <name evidence="2" type="ORF">RCIX1247</name>
</gene>
<keyword evidence="1" id="KW-1133">Transmembrane helix</keyword>
<protein>
    <submittedName>
        <fullName evidence="2">Uncharacterized protein</fullName>
    </submittedName>
</protein>
<evidence type="ECO:0000256" key="1">
    <source>
        <dbReference type="SAM" id="Phobius"/>
    </source>
</evidence>
<name>Q0W4Z5_METAR</name>
<dbReference type="Proteomes" id="UP000000663">
    <property type="component" value="Chromosome"/>
</dbReference>
<dbReference type="OrthoDB" id="147853at2157"/>
<dbReference type="GeneID" id="5142717"/>